<sequence>MGKAPVKGVFLVLVALVPMFPAVDAKKEKPMNVPFPQDAIDDVRCDVCRLMAKRAYGYVYELFVTSEHTRIPVNEENVLVAIEDICNPLAASGQWIRQVAVDTSSPAAAKEPFHITLTELPHHSKCKRTCKTLSDACEAVVDDDDMDQFSSKLLILKKYKDASALADATCGVSAFCTSRTGFSSKRYKELLTLVASDVVEVIEQKEMDIERFMDEMERKGNRRQEIYSREEVIKMQKSLIEGDIETAAGIDPSLNKLTEEEQLALQQMLKNKPMGKKRPPEDAGQAASPEGDSAEVNPDL</sequence>
<evidence type="ECO:0000313" key="3">
    <source>
        <dbReference type="EMBL" id="SCU71280.1"/>
    </source>
</evidence>
<gene>
    <name evidence="3" type="ORF">TEOVI_000286100</name>
</gene>
<dbReference type="RefSeq" id="XP_067081961.1">
    <property type="nucleotide sequence ID" value="XM_067225860.1"/>
</dbReference>
<protein>
    <submittedName>
        <fullName evidence="3">Uncharacterized protein</fullName>
    </submittedName>
</protein>
<keyword evidence="4" id="KW-1185">Reference proteome</keyword>
<evidence type="ECO:0000256" key="1">
    <source>
        <dbReference type="SAM" id="MobiDB-lite"/>
    </source>
</evidence>
<proteinExistence type="predicted"/>
<feature type="chain" id="PRO_5009235456" evidence="2">
    <location>
        <begin position="26"/>
        <end position="300"/>
    </location>
</feature>
<evidence type="ECO:0000256" key="2">
    <source>
        <dbReference type="SAM" id="SignalP"/>
    </source>
</evidence>
<organism evidence="3 4">
    <name type="scientific">Trypanosoma equiperdum</name>
    <dbReference type="NCBI Taxonomy" id="5694"/>
    <lineage>
        <taxon>Eukaryota</taxon>
        <taxon>Discoba</taxon>
        <taxon>Euglenozoa</taxon>
        <taxon>Kinetoplastea</taxon>
        <taxon>Metakinetoplastina</taxon>
        <taxon>Trypanosomatida</taxon>
        <taxon>Trypanosomatidae</taxon>
        <taxon>Trypanosoma</taxon>
    </lineage>
</organism>
<dbReference type="EMBL" id="CZPT02001617">
    <property type="protein sequence ID" value="SCU71280.1"/>
    <property type="molecule type" value="Genomic_DNA"/>
</dbReference>
<keyword evidence="2" id="KW-0732">Signal</keyword>
<evidence type="ECO:0000313" key="4">
    <source>
        <dbReference type="Proteomes" id="UP000195570"/>
    </source>
</evidence>
<dbReference type="Proteomes" id="UP000195570">
    <property type="component" value="Unassembled WGS sequence"/>
</dbReference>
<dbReference type="PANTHER" id="PTHR36058:SF1">
    <property type="entry name" value="NUCLEOPHOSMIN"/>
    <property type="match status" value="1"/>
</dbReference>
<dbReference type="VEuPathDB" id="TriTrypDB:TEOVI_000286100"/>
<accession>A0A1G4IFU6</accession>
<comment type="caution">
    <text evidence="3">The sequence shown here is derived from an EMBL/GenBank/DDBJ whole genome shotgun (WGS) entry which is preliminary data.</text>
</comment>
<feature type="region of interest" description="Disordered" evidence="1">
    <location>
        <begin position="268"/>
        <end position="300"/>
    </location>
</feature>
<feature type="signal peptide" evidence="2">
    <location>
        <begin position="1"/>
        <end position="25"/>
    </location>
</feature>
<name>A0A1G4IFU6_TRYEQ</name>
<dbReference type="PANTHER" id="PTHR36058">
    <property type="entry name" value="NUCLEOPHOSMIN"/>
    <property type="match status" value="1"/>
</dbReference>
<dbReference type="GeneID" id="92376801"/>
<reference evidence="3" key="1">
    <citation type="submission" date="2016-09" db="EMBL/GenBank/DDBJ databases">
        <authorList>
            <person name="Hebert L."/>
            <person name="Moumen B."/>
        </authorList>
    </citation>
    <scope>NUCLEOTIDE SEQUENCE [LARGE SCALE GENOMIC DNA]</scope>
    <source>
        <strain evidence="3">OVI</strain>
    </source>
</reference>
<dbReference type="AlphaFoldDB" id="A0A1G4IFU6"/>